<dbReference type="Gene3D" id="3.40.50.300">
    <property type="entry name" value="P-loop containing nucleotide triphosphate hydrolases"/>
    <property type="match status" value="2"/>
</dbReference>
<dbReference type="InterPro" id="IPR013020">
    <property type="entry name" value="Rad3/Chl1-like"/>
</dbReference>
<feature type="binding site" evidence="17">
    <location>
        <position position="150"/>
    </location>
    <ligand>
        <name>[4Fe-4S] cluster</name>
        <dbReference type="ChEBI" id="CHEBI:49883"/>
    </ligand>
</feature>
<dbReference type="Pfam" id="PF13307">
    <property type="entry name" value="Helicase_C_2"/>
    <property type="match status" value="1"/>
</dbReference>
<evidence type="ECO:0000256" key="4">
    <source>
        <dbReference type="ARBA" id="ARBA00022741"/>
    </source>
</evidence>
<dbReference type="Proteomes" id="UP000076502">
    <property type="component" value="Unassembled WGS sequence"/>
</dbReference>
<dbReference type="NCBIfam" id="TIGR00604">
    <property type="entry name" value="rad3"/>
    <property type="match status" value="1"/>
</dbReference>
<dbReference type="GO" id="GO:1904430">
    <property type="term" value="P:negative regulation of t-circle formation"/>
    <property type="evidence" value="ECO:0007669"/>
    <property type="project" value="TreeGrafter"/>
</dbReference>
<dbReference type="OrthoDB" id="19182at2759"/>
<organism evidence="20 21">
    <name type="scientific">Dufourea novaeangliae</name>
    <name type="common">Sweat bee</name>
    <dbReference type="NCBI Taxonomy" id="178035"/>
    <lineage>
        <taxon>Eukaryota</taxon>
        <taxon>Metazoa</taxon>
        <taxon>Ecdysozoa</taxon>
        <taxon>Arthropoda</taxon>
        <taxon>Hexapoda</taxon>
        <taxon>Insecta</taxon>
        <taxon>Pterygota</taxon>
        <taxon>Neoptera</taxon>
        <taxon>Endopterygota</taxon>
        <taxon>Hymenoptera</taxon>
        <taxon>Apocrita</taxon>
        <taxon>Aculeata</taxon>
        <taxon>Apoidea</taxon>
        <taxon>Anthophila</taxon>
        <taxon>Halictidae</taxon>
        <taxon>Rophitinae</taxon>
        <taxon>Dufourea</taxon>
    </lineage>
</organism>
<feature type="binding site" evidence="17">
    <location>
        <position position="168"/>
    </location>
    <ligand>
        <name>[4Fe-4S] cluster</name>
        <dbReference type="ChEBI" id="CHEBI:49883"/>
    </ligand>
</feature>
<dbReference type="GO" id="GO:0003677">
    <property type="term" value="F:DNA binding"/>
    <property type="evidence" value="ECO:0007669"/>
    <property type="project" value="UniProtKB-UniRule"/>
</dbReference>
<dbReference type="Pfam" id="PF23109">
    <property type="entry name" value="ARCH_RTEL1"/>
    <property type="match status" value="1"/>
</dbReference>
<evidence type="ECO:0000256" key="2">
    <source>
        <dbReference type="ARBA" id="ARBA00022485"/>
    </source>
</evidence>
<dbReference type="Gene3D" id="1.20.1160.20">
    <property type="match status" value="1"/>
</dbReference>
<dbReference type="GO" id="GO:0005634">
    <property type="term" value="C:nucleus"/>
    <property type="evidence" value="ECO:0007669"/>
    <property type="project" value="UniProtKB-SubCell"/>
</dbReference>
<keyword evidence="2 17" id="KW-0004">4Fe-4S</keyword>
<dbReference type="GO" id="GO:0006281">
    <property type="term" value="P:DNA repair"/>
    <property type="evidence" value="ECO:0007669"/>
    <property type="project" value="UniProtKB-UniRule"/>
</dbReference>
<dbReference type="PANTHER" id="PTHR11472:SF34">
    <property type="entry name" value="REGULATOR OF TELOMERE ELONGATION HELICASE 1"/>
    <property type="match status" value="1"/>
</dbReference>
<dbReference type="GO" id="GO:0045910">
    <property type="term" value="P:negative regulation of DNA recombination"/>
    <property type="evidence" value="ECO:0007669"/>
    <property type="project" value="TreeGrafter"/>
</dbReference>
<evidence type="ECO:0000256" key="16">
    <source>
        <dbReference type="ARBA" id="ARBA00073810"/>
    </source>
</evidence>
<keyword evidence="6 17" id="KW-0378">Hydrolase</keyword>
<evidence type="ECO:0000259" key="19">
    <source>
        <dbReference type="PROSITE" id="PS51193"/>
    </source>
</evidence>
<dbReference type="EMBL" id="KQ434809">
    <property type="protein sequence ID" value="KZC06664.1"/>
    <property type="molecule type" value="Genomic_DNA"/>
</dbReference>
<keyword evidence="11 17" id="KW-0238">DNA-binding</keyword>
<dbReference type="GO" id="GO:0046872">
    <property type="term" value="F:metal ion binding"/>
    <property type="evidence" value="ECO:0007669"/>
    <property type="project" value="UniProtKB-UniRule"/>
</dbReference>
<dbReference type="AlphaFoldDB" id="A0A154P5P8"/>
<dbReference type="GO" id="GO:0051539">
    <property type="term" value="F:4 iron, 4 sulfur cluster binding"/>
    <property type="evidence" value="ECO:0007669"/>
    <property type="project" value="UniProtKB-UniRule"/>
</dbReference>
<feature type="compositionally biased region" description="Basic and acidic residues" evidence="18">
    <location>
        <begin position="888"/>
        <end position="904"/>
    </location>
</feature>
<dbReference type="PROSITE" id="PS51193">
    <property type="entry name" value="HELICASE_ATP_BIND_2"/>
    <property type="match status" value="1"/>
</dbReference>
<evidence type="ECO:0000256" key="5">
    <source>
        <dbReference type="ARBA" id="ARBA00022763"/>
    </source>
</evidence>
<evidence type="ECO:0000256" key="14">
    <source>
        <dbReference type="ARBA" id="ARBA00023242"/>
    </source>
</evidence>
<evidence type="ECO:0000256" key="13">
    <source>
        <dbReference type="ARBA" id="ARBA00023235"/>
    </source>
</evidence>
<evidence type="ECO:0000256" key="7">
    <source>
        <dbReference type="ARBA" id="ARBA00022806"/>
    </source>
</evidence>
<keyword evidence="12 17" id="KW-0234">DNA repair</keyword>
<comment type="catalytic activity">
    <reaction evidence="15 17">
        <text>ATP + H2O = ADP + phosphate + H(+)</text>
        <dbReference type="Rhea" id="RHEA:13065"/>
        <dbReference type="ChEBI" id="CHEBI:15377"/>
        <dbReference type="ChEBI" id="CHEBI:15378"/>
        <dbReference type="ChEBI" id="CHEBI:30616"/>
        <dbReference type="ChEBI" id="CHEBI:43474"/>
        <dbReference type="ChEBI" id="CHEBI:456216"/>
    </reaction>
</comment>
<dbReference type="SMART" id="SM00488">
    <property type="entry name" value="DEXDc2"/>
    <property type="match status" value="1"/>
</dbReference>
<feature type="binding site" evidence="17">
    <location>
        <position position="212"/>
    </location>
    <ligand>
        <name>[4Fe-4S] cluster</name>
        <dbReference type="ChEBI" id="CHEBI:49883"/>
    </ligand>
</feature>
<evidence type="ECO:0000256" key="9">
    <source>
        <dbReference type="ARBA" id="ARBA00023004"/>
    </source>
</evidence>
<keyword evidence="14 17" id="KW-0539">Nucleus</keyword>
<dbReference type="STRING" id="178035.A0A154P5P8"/>
<dbReference type="HAMAP" id="MF_03065">
    <property type="entry name" value="RTEL1"/>
    <property type="match status" value="1"/>
</dbReference>
<dbReference type="InterPro" id="IPR010614">
    <property type="entry name" value="RAD3-like_helicase_DEAD"/>
</dbReference>
<comment type="subcellular location">
    <subcellularLocation>
        <location evidence="1 17">Nucleus</location>
    </subcellularLocation>
</comment>
<keyword evidence="4 17" id="KW-0547">Nucleotide-binding</keyword>
<evidence type="ECO:0000256" key="8">
    <source>
        <dbReference type="ARBA" id="ARBA00022840"/>
    </source>
</evidence>
<dbReference type="SMART" id="SM00491">
    <property type="entry name" value="HELICc2"/>
    <property type="match status" value="1"/>
</dbReference>
<comment type="function">
    <text evidence="17">A probable ATP-dependent DNA helicase implicated in DNA repair and the maintenance of genomic stability. Acts as an anti-recombinase to counteract toxic recombination and limit crossover during meiosis. Regulates meiotic recombination and crossover homeostasis by physically dissociating strand invasion events and thereby promotes noncrossover repair by meiotic synthesis dependent strand annealing (SDSA) as well as disassembly of D loop recombination intermediates.</text>
</comment>
<evidence type="ECO:0000256" key="10">
    <source>
        <dbReference type="ARBA" id="ARBA00023014"/>
    </source>
</evidence>
<dbReference type="InterPro" id="IPR027417">
    <property type="entry name" value="P-loop_NTPase"/>
</dbReference>
<dbReference type="FunFam" id="3.40.50.300:FF:000431">
    <property type="entry name" value="Regulator of telomere elongation helicase 1"/>
    <property type="match status" value="1"/>
</dbReference>
<dbReference type="InterPro" id="IPR045028">
    <property type="entry name" value="DinG/Rad3-like"/>
</dbReference>
<dbReference type="GO" id="GO:0006260">
    <property type="term" value="P:DNA replication"/>
    <property type="evidence" value="ECO:0007669"/>
    <property type="project" value="InterPro"/>
</dbReference>
<evidence type="ECO:0000256" key="15">
    <source>
        <dbReference type="ARBA" id="ARBA00049360"/>
    </source>
</evidence>
<dbReference type="OMA" id="NCATIVA"/>
<keyword evidence="3 17" id="KW-0479">Metal-binding</keyword>
<evidence type="ECO:0000256" key="18">
    <source>
        <dbReference type="SAM" id="MobiDB-lite"/>
    </source>
</evidence>
<keyword evidence="8 17" id="KW-0067">ATP-binding</keyword>
<gene>
    <name evidence="20" type="ORF">WN55_10575</name>
</gene>
<dbReference type="GO" id="GO:0006310">
    <property type="term" value="P:DNA recombination"/>
    <property type="evidence" value="ECO:0007669"/>
    <property type="project" value="InterPro"/>
</dbReference>
<protein>
    <recommendedName>
        <fullName evidence="16 17">Regulator of telomere elongation helicase 1 homolog</fullName>
        <ecNumber evidence="17">5.6.2.-</ecNumber>
    </recommendedName>
</protein>
<sequence length="993" mass="112899">MPDVTINNVIVNFPFKPYSVQEDYMAKVIECLQNSKNGVLESPTGTGKTLCLLCSSLSWLLMKKAQLQAQAIVSAIEKPNFGGHFFNKLNNELKGATGDLDPPINFIWAAPKIIYASRTHSQLSQAMQELKRSAYKHTSTAVLGSRDQLCIHPEVSKETNSSNKIHMCHSKIKSRTCFYYNNVETRKEDPFFKQEVLDIEDLVKAGQKFKCCPYFLSKELKQTADITFLPYNYILDPKARRSQGIDLQNSIILLDEAHNIEKTCEEAASFQISSTDIAMCIDEITAVMEEMAHSIQKENDFLMENSGNVQKDFTADDLCILKAMFLEVEKAIDSIKIIKHKEGDTLPGGYIFELLEKAQLTHGKEQLVIEKLEKIVLYLTTTSTSPFARKGNALQKFSDLLRIVFNSGNNVCYREKIKQCYKVYIQLEEPKKVYKNDVWETKKTISKNEGKIISYWCFSPGFSMQQLMAQGVRATILTSGTLSPLKPFITELGIPIDVQLENPHIVKGDQVCVGVLGQGPDGYSLNSSFNTRNDPKYIASLGRTIFNFSCLIPHGLLVFFPSYPIMKKCREEWQNTDLWTKIADHKPIYVEPQSKDGFANVMTEYCEKIKDPSCKGAIFMAVCRGKVSEGLDFANANGRAVLITGLPFPPLKDPRIILKQQYLEEIRSSNKEALSGQQWYQLEASRAVNQAIGRIIRHKNDYGAIILCDCRFENQNFKKHLSAWLRPCIKKFTSFGMITRHLRDFFKYAEHTLPQPNMQSTSNSISLPAMAASFDTTISRLAKNTLKQKSEVTYETDDTFHIDSYTNESEKNTKSTEIKKKIFSELLKTESKPVINFSDCKLKLKNTTCLLSKDIVEPFTKKRKIKMLPLEFNAQLSGPSTSSCANTKDIDNLKDPKQISEEPSNDIDKTVLGKTYLKEVKRSLPEVNYKIFAKMIQDYTKTSNLDELLRILQNLFPSKEGLLHLFIGFKHFLKKQHIEAFETHVTHLKNMQP</sequence>
<dbReference type="GO" id="GO:0016887">
    <property type="term" value="F:ATP hydrolysis activity"/>
    <property type="evidence" value="ECO:0007669"/>
    <property type="project" value="RHEA"/>
</dbReference>
<feature type="binding site" evidence="17">
    <location>
        <position position="177"/>
    </location>
    <ligand>
        <name>[4Fe-4S] cluster</name>
        <dbReference type="ChEBI" id="CHEBI:49883"/>
    </ligand>
</feature>
<dbReference type="InterPro" id="IPR057498">
    <property type="entry name" value="Rtel1_ARCH"/>
</dbReference>
<dbReference type="Pfam" id="PF06733">
    <property type="entry name" value="DEAD_2"/>
    <property type="match status" value="1"/>
</dbReference>
<dbReference type="PANTHER" id="PTHR11472">
    <property type="entry name" value="DNA REPAIR DEAD HELICASE RAD3/XP-D SUBFAMILY MEMBER"/>
    <property type="match status" value="1"/>
</dbReference>
<keyword evidence="7 17" id="KW-0347">Helicase</keyword>
<feature type="region of interest" description="Disordered" evidence="18">
    <location>
        <begin position="883"/>
        <end position="904"/>
    </location>
</feature>
<dbReference type="GO" id="GO:0010569">
    <property type="term" value="P:regulation of double-strand break repair via homologous recombination"/>
    <property type="evidence" value="ECO:0007669"/>
    <property type="project" value="UniProtKB-UniRule"/>
</dbReference>
<dbReference type="InterPro" id="IPR030845">
    <property type="entry name" value="RTEL1"/>
</dbReference>
<dbReference type="GO" id="GO:0003678">
    <property type="term" value="F:DNA helicase activity"/>
    <property type="evidence" value="ECO:0007669"/>
    <property type="project" value="UniProtKB-UniRule"/>
</dbReference>
<keyword evidence="21" id="KW-1185">Reference proteome</keyword>
<evidence type="ECO:0000256" key="3">
    <source>
        <dbReference type="ARBA" id="ARBA00022723"/>
    </source>
</evidence>
<evidence type="ECO:0000256" key="12">
    <source>
        <dbReference type="ARBA" id="ARBA00023204"/>
    </source>
</evidence>
<keyword evidence="13 17" id="KW-0413">Isomerase</keyword>
<keyword evidence="5 17" id="KW-0227">DNA damage</keyword>
<keyword evidence="9 17" id="KW-0408">Iron</keyword>
<dbReference type="InterPro" id="IPR006555">
    <property type="entry name" value="ATP-dep_Helicase_C"/>
</dbReference>
<dbReference type="InterPro" id="IPR006554">
    <property type="entry name" value="Helicase-like_DEXD_c2"/>
</dbReference>
<comment type="similarity">
    <text evidence="17">Belongs to the helicase family. RAD3/XPD subfamily.</text>
</comment>
<dbReference type="GO" id="GO:0005524">
    <property type="term" value="F:ATP binding"/>
    <property type="evidence" value="ECO:0007669"/>
    <property type="project" value="UniProtKB-UniRule"/>
</dbReference>
<accession>A0A154P5P8</accession>
<dbReference type="CDD" id="cd18788">
    <property type="entry name" value="SF2_C_XPD"/>
    <property type="match status" value="1"/>
</dbReference>
<dbReference type="GO" id="GO:0070182">
    <property type="term" value="F:DNA polymerase binding"/>
    <property type="evidence" value="ECO:0007669"/>
    <property type="project" value="TreeGrafter"/>
</dbReference>
<dbReference type="Pfam" id="PF23116">
    <property type="entry name" value="HHD_RTEL1"/>
    <property type="match status" value="1"/>
</dbReference>
<feature type="domain" description="Helicase ATP-binding" evidence="19">
    <location>
        <begin position="7"/>
        <end position="312"/>
    </location>
</feature>
<keyword evidence="10 17" id="KW-0411">Iron-sulfur</keyword>
<proteinExistence type="inferred from homology"/>
<dbReference type="GO" id="GO:0090657">
    <property type="term" value="P:telomeric loop disassembly"/>
    <property type="evidence" value="ECO:0007669"/>
    <property type="project" value="TreeGrafter"/>
</dbReference>
<evidence type="ECO:0000256" key="6">
    <source>
        <dbReference type="ARBA" id="ARBA00022801"/>
    </source>
</evidence>
<dbReference type="InterPro" id="IPR014013">
    <property type="entry name" value="Helic_SF1/SF2_ATP-bd_DinG/Rad3"/>
</dbReference>
<evidence type="ECO:0000256" key="11">
    <source>
        <dbReference type="ARBA" id="ARBA00023125"/>
    </source>
</evidence>
<reference evidence="20 21" key="1">
    <citation type="submission" date="2015-07" db="EMBL/GenBank/DDBJ databases">
        <title>The genome of Dufourea novaeangliae.</title>
        <authorList>
            <person name="Pan H."/>
            <person name="Kapheim K."/>
        </authorList>
    </citation>
    <scope>NUCLEOTIDE SEQUENCE [LARGE SCALE GENOMIC DNA]</scope>
    <source>
        <strain evidence="20">0120121106</strain>
        <tissue evidence="20">Whole body</tissue>
    </source>
</reference>
<dbReference type="SUPFAM" id="SSF52540">
    <property type="entry name" value="P-loop containing nucleoside triphosphate hydrolases"/>
    <property type="match status" value="2"/>
</dbReference>
<name>A0A154P5P8_DUFNO</name>
<evidence type="ECO:0000256" key="17">
    <source>
        <dbReference type="HAMAP-Rule" id="MF_03065"/>
    </source>
</evidence>
<evidence type="ECO:0000313" key="20">
    <source>
        <dbReference type="EMBL" id="KZC06664.1"/>
    </source>
</evidence>
<evidence type="ECO:0000256" key="1">
    <source>
        <dbReference type="ARBA" id="ARBA00004123"/>
    </source>
</evidence>
<evidence type="ECO:0000313" key="21">
    <source>
        <dbReference type="Proteomes" id="UP000076502"/>
    </source>
</evidence>
<dbReference type="EC" id="5.6.2.-" evidence="17"/>